<dbReference type="GeneID" id="66127400"/>
<feature type="compositionally biased region" description="Low complexity" evidence="1">
    <location>
        <begin position="133"/>
        <end position="142"/>
    </location>
</feature>
<evidence type="ECO:0000313" key="3">
    <source>
        <dbReference type="EMBL" id="KAG7818348.1"/>
    </source>
</evidence>
<feature type="compositionally biased region" description="Gly residues" evidence="1">
    <location>
        <begin position="214"/>
        <end position="227"/>
    </location>
</feature>
<dbReference type="InterPro" id="IPR038843">
    <property type="entry name" value="Sed1/Spi1"/>
</dbReference>
<accession>A0AAN6I5C9</accession>
<comment type="caution">
    <text evidence="3">The sequence shown here is derived from an EMBL/GenBank/DDBJ whole genome shotgun (WGS) entry which is preliminary data.</text>
</comment>
<dbReference type="Proteomes" id="UP001196530">
    <property type="component" value="Unassembled WGS sequence"/>
</dbReference>
<feature type="region of interest" description="Disordered" evidence="1">
    <location>
        <begin position="133"/>
        <end position="248"/>
    </location>
</feature>
<dbReference type="GO" id="GO:0031505">
    <property type="term" value="P:fungal-type cell wall organization"/>
    <property type="evidence" value="ECO:0007669"/>
    <property type="project" value="InterPro"/>
</dbReference>
<dbReference type="GO" id="GO:0009277">
    <property type="term" value="C:fungal-type cell wall"/>
    <property type="evidence" value="ECO:0007669"/>
    <property type="project" value="TreeGrafter"/>
</dbReference>
<gene>
    <name evidence="3" type="ORF">KL928_003349</name>
</gene>
<evidence type="ECO:0000256" key="2">
    <source>
        <dbReference type="SAM" id="SignalP"/>
    </source>
</evidence>
<dbReference type="RefSeq" id="XP_043059602.1">
    <property type="nucleotide sequence ID" value="XM_043203926.1"/>
</dbReference>
<keyword evidence="2" id="KW-0732">Signal</keyword>
<dbReference type="GO" id="GO:0005199">
    <property type="term" value="F:structural constituent of cell wall"/>
    <property type="evidence" value="ECO:0007669"/>
    <property type="project" value="InterPro"/>
</dbReference>
<feature type="chain" id="PRO_5042984501" evidence="2">
    <location>
        <begin position="23"/>
        <end position="255"/>
    </location>
</feature>
<feature type="signal peptide" evidence="2">
    <location>
        <begin position="1"/>
        <end position="22"/>
    </location>
</feature>
<name>A0AAN6I5C9_PICAN</name>
<dbReference type="AlphaFoldDB" id="A0AAN6I5C9"/>
<proteinExistence type="predicted"/>
<dbReference type="PANTHER" id="PTHR35523:SF1">
    <property type="entry name" value="CELL WALL PROTEIN SED1"/>
    <property type="match status" value="1"/>
</dbReference>
<sequence>MQFRTLAPLALASAAFAAYSNGTVSTITYETTVSEVVTALTTYCPEATSIVTNGVTYTVTGATTLTITDCPCTKEEVITTTTVTTIPASSTAAASSAAASSAPVISTAENAGAKVGAAGLAAVAGRADALPGAGAANRAGRAVVSRERQLRDPPVPERDAGRHHTRGAVSGRSRAPVLLLSGKTRAGPCPARELVQPSGRRRASPNTQRKAGGAESGGGKGRGGPGRVGAATSGERREHRQGRAVAVPTILCLGV</sequence>
<dbReference type="EMBL" id="JAHLUX010000006">
    <property type="protein sequence ID" value="KAG7818348.1"/>
    <property type="molecule type" value="Genomic_DNA"/>
</dbReference>
<protein>
    <submittedName>
        <fullName evidence="3">Uncharacterized protein</fullName>
    </submittedName>
</protein>
<organism evidence="3 4">
    <name type="scientific">Pichia angusta</name>
    <name type="common">Yeast</name>
    <name type="synonym">Hansenula polymorpha</name>
    <dbReference type="NCBI Taxonomy" id="870730"/>
    <lineage>
        <taxon>Eukaryota</taxon>
        <taxon>Fungi</taxon>
        <taxon>Dikarya</taxon>
        <taxon>Ascomycota</taxon>
        <taxon>Saccharomycotina</taxon>
        <taxon>Pichiomycetes</taxon>
        <taxon>Pichiales</taxon>
        <taxon>Pichiaceae</taxon>
        <taxon>Ogataea</taxon>
    </lineage>
</organism>
<feature type="compositionally biased region" description="Basic and acidic residues" evidence="1">
    <location>
        <begin position="144"/>
        <end position="162"/>
    </location>
</feature>
<reference evidence="3" key="1">
    <citation type="journal article" date="2021" name="G3 (Bethesda)">
        <title>Genomic diversity, chromosomal rearrangements, and interspecies hybridization in the ogataea polymorpha species complex.</title>
        <authorList>
            <person name="Hanson S.J."/>
            <person name="Cinneide E.O."/>
            <person name="Salzberg L.I."/>
            <person name="Wolfe K.H."/>
            <person name="McGowan J."/>
            <person name="Fitzpatrick D.A."/>
            <person name="Matlin K."/>
        </authorList>
    </citation>
    <scope>NUCLEOTIDE SEQUENCE</scope>
    <source>
        <strain evidence="3">61-244</strain>
    </source>
</reference>
<dbReference type="PANTHER" id="PTHR35523">
    <property type="entry name" value="CELL WALL PROTEIN SED1"/>
    <property type="match status" value="1"/>
</dbReference>
<evidence type="ECO:0000256" key="1">
    <source>
        <dbReference type="SAM" id="MobiDB-lite"/>
    </source>
</evidence>
<evidence type="ECO:0000313" key="4">
    <source>
        <dbReference type="Proteomes" id="UP001196530"/>
    </source>
</evidence>